<gene>
    <name evidence="4" type="ORF">GCM10011328_02200</name>
</gene>
<dbReference type="PANTHER" id="PTHR34596:SF2">
    <property type="entry name" value="CHITOPORIN"/>
    <property type="match status" value="1"/>
</dbReference>
<keyword evidence="2" id="KW-0813">Transport</keyword>
<evidence type="ECO:0000256" key="3">
    <source>
        <dbReference type="ARBA" id="ARBA00022729"/>
    </source>
</evidence>
<reference evidence="5" key="1">
    <citation type="journal article" date="2019" name="Int. J. Syst. Evol. Microbiol.">
        <title>The Global Catalogue of Microorganisms (GCM) 10K type strain sequencing project: providing services to taxonomists for standard genome sequencing and annotation.</title>
        <authorList>
            <consortium name="The Broad Institute Genomics Platform"/>
            <consortium name="The Broad Institute Genome Sequencing Center for Infectious Disease"/>
            <person name="Wu L."/>
            <person name="Ma J."/>
        </authorList>
    </citation>
    <scope>NUCLEOTIDE SEQUENCE [LARGE SCALE GENOMIC DNA]</scope>
    <source>
        <strain evidence="5">CGMCC 1.12806</strain>
    </source>
</reference>
<evidence type="ECO:0000256" key="1">
    <source>
        <dbReference type="ARBA" id="ARBA00009075"/>
    </source>
</evidence>
<dbReference type="RefSeq" id="WP_188469568.1">
    <property type="nucleotide sequence ID" value="NZ_BMFZ01000001.1"/>
</dbReference>
<dbReference type="InterPro" id="IPR005318">
    <property type="entry name" value="OM_porin_bac"/>
</dbReference>
<dbReference type="PANTHER" id="PTHR34596">
    <property type="entry name" value="CHITOPORIN"/>
    <property type="match status" value="1"/>
</dbReference>
<accession>A0ABQ1FXV8</accession>
<evidence type="ECO:0000313" key="4">
    <source>
        <dbReference type="EMBL" id="GGA31122.1"/>
    </source>
</evidence>
<dbReference type="Gene3D" id="2.40.160.10">
    <property type="entry name" value="Porin"/>
    <property type="match status" value="1"/>
</dbReference>
<organism evidence="4 5">
    <name type="scientific">Hafnia psychrotolerans</name>
    <dbReference type="NCBI Taxonomy" id="1477018"/>
    <lineage>
        <taxon>Bacteria</taxon>
        <taxon>Pseudomonadati</taxon>
        <taxon>Pseudomonadota</taxon>
        <taxon>Gammaproteobacteria</taxon>
        <taxon>Enterobacterales</taxon>
        <taxon>Hafniaceae</taxon>
        <taxon>Hafnia</taxon>
    </lineage>
</organism>
<protein>
    <submittedName>
        <fullName evidence="4">Chitoporin</fullName>
    </submittedName>
</protein>
<proteinExistence type="inferred from homology"/>
<dbReference type="Pfam" id="PF03573">
    <property type="entry name" value="OprD"/>
    <property type="match status" value="1"/>
</dbReference>
<keyword evidence="5" id="KW-1185">Reference proteome</keyword>
<dbReference type="InterPro" id="IPR023614">
    <property type="entry name" value="Porin_dom_sf"/>
</dbReference>
<keyword evidence="3" id="KW-0732">Signal</keyword>
<evidence type="ECO:0000256" key="2">
    <source>
        <dbReference type="ARBA" id="ARBA00022448"/>
    </source>
</evidence>
<dbReference type="InterPro" id="IPR058075">
    <property type="entry name" value="Chitoporin"/>
</dbReference>
<comment type="caution">
    <text evidence="4">The sequence shown here is derived from an EMBL/GenBank/DDBJ whole genome shotgun (WGS) entry which is preliminary data.</text>
</comment>
<dbReference type="EMBL" id="BMFZ01000001">
    <property type="protein sequence ID" value="GGA31122.1"/>
    <property type="molecule type" value="Genomic_DNA"/>
</dbReference>
<dbReference type="Proteomes" id="UP000627464">
    <property type="component" value="Unassembled WGS sequence"/>
</dbReference>
<sequence>MSKHPNQGRTAAGLNSPARIKPVAFALASISLAGGMMATPDAHAAGFIDDSTLTGGVYYWQRERDRKDLNKTQEETRPDGSNVTVNNPAYNKYATNLSHSTANLSLDFSSGYAWNVLGLDVAAFTAIEMAEASDSGHPNEIAFSSSNHAYNESYSGDKSGVSLYKAAAKFKYGGFWGHAGYIQPAGQTLIAPHWSLMPGTYRGVEAGYKHDFGEPGELSFSYMWADKYKSPWHLEMDDFRQNDRKTGVSYIHSLGAKYDFKNDFVLEGAYGQAENYIDQYFAKASYKMELAGNPLTTSYQFYGAQDRINDKNDPNSIYDGLAWLQALTFGYTTGQFNWRLEGTMVKAEGNQGFFLQRMTPTYASSNGRLDVWWDNRSDFNANGEKSVYAGVLYDLAKWNLPGLAVGGSYVYAWDAKPSTNAAYDQSQRLKESAWSLDALYTIQEGRAKGTLFKLHYTQYDNHSDNPSWGGGYGNIFQDEKDVKFIVIAPFTIF</sequence>
<comment type="similarity">
    <text evidence="1">Belongs to the outer membrane porin (Opr) (TC 1.B.25) family.</text>
</comment>
<name>A0ABQ1FXV8_9GAMM</name>
<evidence type="ECO:0000313" key="5">
    <source>
        <dbReference type="Proteomes" id="UP000627464"/>
    </source>
</evidence>
<dbReference type="NCBIfam" id="NF047822">
    <property type="entry name" value="ChporEntbacChiP"/>
    <property type="match status" value="1"/>
</dbReference>